<reference evidence="12 13" key="1">
    <citation type="journal article" date="2007" name="Science">
        <title>Sea anemone genome reveals ancestral eumetazoan gene repertoire and genomic organization.</title>
        <authorList>
            <person name="Putnam N.H."/>
            <person name="Srivastava M."/>
            <person name="Hellsten U."/>
            <person name="Dirks B."/>
            <person name="Chapman J."/>
            <person name="Salamov A."/>
            <person name="Terry A."/>
            <person name="Shapiro H."/>
            <person name="Lindquist E."/>
            <person name="Kapitonov V.V."/>
            <person name="Jurka J."/>
            <person name="Genikhovich G."/>
            <person name="Grigoriev I.V."/>
            <person name="Lucas S.M."/>
            <person name="Steele R.E."/>
            <person name="Finnerty J.R."/>
            <person name="Technau U."/>
            <person name="Martindale M.Q."/>
            <person name="Rokhsar D.S."/>
        </authorList>
    </citation>
    <scope>NUCLEOTIDE SEQUENCE [LARGE SCALE GENOMIC DNA]</scope>
    <source>
        <strain evidence="13">CH2 X CH6</strain>
    </source>
</reference>
<dbReference type="GO" id="GO:0004983">
    <property type="term" value="F:neuropeptide Y receptor activity"/>
    <property type="evidence" value="ECO:0007669"/>
    <property type="project" value="InterPro"/>
</dbReference>
<proteinExistence type="inferred from homology"/>
<dbReference type="FunFam" id="1.20.1070.10:FF:000291">
    <property type="entry name" value="Predicted protein"/>
    <property type="match status" value="1"/>
</dbReference>
<dbReference type="STRING" id="45351.A7S8M6"/>
<dbReference type="PhylomeDB" id="A7S8M6"/>
<evidence type="ECO:0000256" key="9">
    <source>
        <dbReference type="RuleBase" id="RU000688"/>
    </source>
</evidence>
<dbReference type="Gene3D" id="1.20.1070.10">
    <property type="entry name" value="Rhodopsin 7-helix transmembrane proteins"/>
    <property type="match status" value="1"/>
</dbReference>
<dbReference type="GO" id="GO:0005886">
    <property type="term" value="C:plasma membrane"/>
    <property type="evidence" value="ECO:0000318"/>
    <property type="project" value="GO_Central"/>
</dbReference>
<dbReference type="InterPro" id="IPR000611">
    <property type="entry name" value="NPY_rcpt"/>
</dbReference>
<evidence type="ECO:0000256" key="4">
    <source>
        <dbReference type="ARBA" id="ARBA00022989"/>
    </source>
</evidence>
<dbReference type="SMART" id="SM01381">
    <property type="entry name" value="7TM_GPCR_Srsx"/>
    <property type="match status" value="1"/>
</dbReference>
<feature type="transmembrane region" description="Helical" evidence="10">
    <location>
        <begin position="71"/>
        <end position="93"/>
    </location>
</feature>
<keyword evidence="7 9" id="KW-0675">Receptor</keyword>
<keyword evidence="8 9" id="KW-0807">Transducer</keyword>
<evidence type="ECO:0000256" key="1">
    <source>
        <dbReference type="ARBA" id="ARBA00004141"/>
    </source>
</evidence>
<keyword evidence="4 10" id="KW-1133">Transmembrane helix</keyword>
<dbReference type="GO" id="GO:0004930">
    <property type="term" value="F:G protein-coupled receptor activity"/>
    <property type="evidence" value="ECO:0000318"/>
    <property type="project" value="GO_Central"/>
</dbReference>
<protein>
    <recommendedName>
        <fullName evidence="11">G-protein coupled receptors family 1 profile domain-containing protein</fullName>
    </recommendedName>
</protein>
<evidence type="ECO:0000256" key="5">
    <source>
        <dbReference type="ARBA" id="ARBA00023040"/>
    </source>
</evidence>
<evidence type="ECO:0000256" key="6">
    <source>
        <dbReference type="ARBA" id="ARBA00023136"/>
    </source>
</evidence>
<feature type="transmembrane region" description="Helical" evidence="10">
    <location>
        <begin position="27"/>
        <end position="51"/>
    </location>
</feature>
<keyword evidence="13" id="KW-1185">Reference proteome</keyword>
<feature type="transmembrane region" description="Helical" evidence="10">
    <location>
        <begin position="215"/>
        <end position="233"/>
    </location>
</feature>
<dbReference type="EMBL" id="DS469598">
    <property type="protein sequence ID" value="EDO39968.1"/>
    <property type="molecule type" value="Genomic_DNA"/>
</dbReference>
<dbReference type="Proteomes" id="UP000001593">
    <property type="component" value="Unassembled WGS sequence"/>
</dbReference>
<dbReference type="InParanoid" id="A7S8M6"/>
<evidence type="ECO:0000259" key="11">
    <source>
        <dbReference type="PROSITE" id="PS50262"/>
    </source>
</evidence>
<feature type="transmembrane region" description="Helical" evidence="10">
    <location>
        <begin position="253"/>
        <end position="273"/>
    </location>
</feature>
<accession>A7S8M6</accession>
<evidence type="ECO:0000313" key="12">
    <source>
        <dbReference type="EMBL" id="EDO39968.1"/>
    </source>
</evidence>
<evidence type="ECO:0000313" key="13">
    <source>
        <dbReference type="Proteomes" id="UP000001593"/>
    </source>
</evidence>
<dbReference type="GO" id="GO:0007186">
    <property type="term" value="P:G protein-coupled receptor signaling pathway"/>
    <property type="evidence" value="ECO:0000318"/>
    <property type="project" value="GO_Central"/>
</dbReference>
<dbReference type="InterPro" id="IPR000276">
    <property type="entry name" value="GPCR_Rhodpsn"/>
</dbReference>
<dbReference type="InterPro" id="IPR017452">
    <property type="entry name" value="GPCR_Rhodpsn_7TM"/>
</dbReference>
<gene>
    <name evidence="12" type="ORF">NEMVEDRAFT_v1g52016</name>
</gene>
<evidence type="ECO:0000256" key="3">
    <source>
        <dbReference type="ARBA" id="ARBA00022692"/>
    </source>
</evidence>
<dbReference type="AlphaFoldDB" id="A7S8M6"/>
<dbReference type="KEGG" id="nve:5511693"/>
<evidence type="ECO:0000256" key="7">
    <source>
        <dbReference type="ARBA" id="ARBA00023170"/>
    </source>
</evidence>
<evidence type="ECO:0000256" key="2">
    <source>
        <dbReference type="ARBA" id="ARBA00010663"/>
    </source>
</evidence>
<dbReference type="eggNOG" id="KOG4219">
    <property type="taxonomic scope" value="Eukaryota"/>
</dbReference>
<dbReference type="Pfam" id="PF00001">
    <property type="entry name" value="7tm_1"/>
    <property type="match status" value="1"/>
</dbReference>
<dbReference type="OMA" id="CIELWED"/>
<keyword evidence="5 9" id="KW-0297">G-protein coupled receptor</keyword>
<feature type="transmembrane region" description="Helical" evidence="10">
    <location>
        <begin position="157"/>
        <end position="179"/>
    </location>
</feature>
<dbReference type="SUPFAM" id="SSF81321">
    <property type="entry name" value="Family A G protein-coupled receptor-like"/>
    <property type="match status" value="1"/>
</dbReference>
<organism evidence="12 13">
    <name type="scientific">Nematostella vectensis</name>
    <name type="common">Starlet sea anemone</name>
    <dbReference type="NCBI Taxonomy" id="45351"/>
    <lineage>
        <taxon>Eukaryota</taxon>
        <taxon>Metazoa</taxon>
        <taxon>Cnidaria</taxon>
        <taxon>Anthozoa</taxon>
        <taxon>Hexacorallia</taxon>
        <taxon>Actiniaria</taxon>
        <taxon>Edwardsiidae</taxon>
        <taxon>Nematostella</taxon>
    </lineage>
</organism>
<sequence>IVCFIVSTVGNCTVIHLIRTRMHMRNVTNILIANMSAADLLMTILVFPYLIKFYYIGSKWFGGIAGSVTCTVVHSSQMVSIFGSVYTLLVISVDRCLAVMQPMKKYFTKTVTKWSIVLVWLVSVIFSIPLMIALKVINDDTGYHCVEDWGKMDQSLYIIMFLLLTYIVPLGLIGSVYTVTGRKLWGCGTAKSQENPLNRSNHESVRASRRKATKMLVTVVVLFALCWFPLQVRELIHVTWPDTLRRIPIKLDMLLPWFGFFNSCTNPIIYVIFSDRFRREFKRVL</sequence>
<dbReference type="PRINTS" id="PR01012">
    <property type="entry name" value="NRPEPTIDEYR"/>
</dbReference>
<feature type="non-terminal residue" evidence="12">
    <location>
        <position position="1"/>
    </location>
</feature>
<dbReference type="PROSITE" id="PS00237">
    <property type="entry name" value="G_PROTEIN_RECEP_F1_1"/>
    <property type="match status" value="1"/>
</dbReference>
<comment type="subcellular location">
    <subcellularLocation>
        <location evidence="1">Membrane</location>
        <topology evidence="1">Multi-pass membrane protein</topology>
    </subcellularLocation>
</comment>
<dbReference type="PROSITE" id="PS50262">
    <property type="entry name" value="G_PROTEIN_RECEP_F1_2"/>
    <property type="match status" value="1"/>
</dbReference>
<evidence type="ECO:0000256" key="10">
    <source>
        <dbReference type="SAM" id="Phobius"/>
    </source>
</evidence>
<dbReference type="PANTHER" id="PTHR45695">
    <property type="entry name" value="LEUCOKININ RECEPTOR-RELATED"/>
    <property type="match status" value="1"/>
</dbReference>
<dbReference type="CDD" id="cd00637">
    <property type="entry name" value="7tm_classA_rhodopsin-like"/>
    <property type="match status" value="1"/>
</dbReference>
<feature type="non-terminal residue" evidence="12">
    <location>
        <position position="285"/>
    </location>
</feature>
<dbReference type="HOGENOM" id="CLU_009579_6_0_1"/>
<feature type="transmembrane region" description="Helical" evidence="10">
    <location>
        <begin position="114"/>
        <end position="137"/>
    </location>
</feature>
<dbReference type="PRINTS" id="PR00237">
    <property type="entry name" value="GPCRRHODOPSN"/>
</dbReference>
<keyword evidence="3 9" id="KW-0812">Transmembrane</keyword>
<comment type="similarity">
    <text evidence="2 9">Belongs to the G-protein coupled receptor 1 family.</text>
</comment>
<evidence type="ECO:0000256" key="8">
    <source>
        <dbReference type="ARBA" id="ARBA00023224"/>
    </source>
</evidence>
<dbReference type="PANTHER" id="PTHR45695:SF9">
    <property type="entry name" value="LEUCOKININ RECEPTOR"/>
    <property type="match status" value="1"/>
</dbReference>
<feature type="domain" description="G-protein coupled receptors family 1 profile" evidence="11">
    <location>
        <begin position="10"/>
        <end position="270"/>
    </location>
</feature>
<name>A7S8M6_NEMVE</name>
<keyword evidence="6 10" id="KW-0472">Membrane</keyword>